<evidence type="ECO:0000256" key="11">
    <source>
        <dbReference type="RuleBase" id="RU362091"/>
    </source>
</evidence>
<evidence type="ECO:0000256" key="5">
    <source>
        <dbReference type="ARBA" id="ARBA00022692"/>
    </source>
</evidence>
<evidence type="ECO:0008006" key="15">
    <source>
        <dbReference type="Google" id="ProtNLM"/>
    </source>
</evidence>
<dbReference type="NCBIfam" id="TIGR00813">
    <property type="entry name" value="sss"/>
    <property type="match status" value="1"/>
</dbReference>
<dbReference type="GO" id="GO:0006814">
    <property type="term" value="P:sodium ion transport"/>
    <property type="evidence" value="ECO:0007669"/>
    <property type="project" value="UniProtKB-KW"/>
</dbReference>
<dbReference type="AlphaFoldDB" id="A0ABD0YFD6"/>
<reference evidence="13 14" key="1">
    <citation type="submission" date="2024-07" db="EMBL/GenBank/DDBJ databases">
        <title>Chromosome-level genome assembly of the water stick insect Ranatra chinensis (Heteroptera: Nepidae).</title>
        <authorList>
            <person name="Liu X."/>
        </authorList>
    </citation>
    <scope>NUCLEOTIDE SEQUENCE [LARGE SCALE GENOMIC DNA]</scope>
    <source>
        <strain evidence="13">Cailab_2021Rc</strain>
        <tissue evidence="13">Muscle</tissue>
    </source>
</reference>
<keyword evidence="5 12" id="KW-0812">Transmembrane</keyword>
<dbReference type="InterPro" id="IPR001734">
    <property type="entry name" value="Na/solute_symporter"/>
</dbReference>
<dbReference type="Proteomes" id="UP001558652">
    <property type="component" value="Unassembled WGS sequence"/>
</dbReference>
<keyword evidence="10" id="KW-0739">Sodium transport</keyword>
<comment type="similarity">
    <text evidence="2 11">Belongs to the sodium:solute symporter (SSF) (TC 2.A.21) family.</text>
</comment>
<feature type="transmembrane region" description="Helical" evidence="12">
    <location>
        <begin position="396"/>
        <end position="416"/>
    </location>
</feature>
<sequence>MLGVSLLIGLYYGVYKGGQNTVTEYLLGNKQMSLFPVTMSLISSQISGVTLLGVPTEIYTYGSQYAAVILSNILVALVTLVIFLPVFYKLQLLSLFEYLELRFSKSVRVVASLLYVVSTILFIPVVIYGPALAVNQVTGLDIHLVTPIVCSVCIVYTTMGGLKAVVWTDAVQGVTMVFAVLAVVILGVIRAGGITAIFQKASEGDRLEFFNMDPDPKLRLTFWSSAFGMIVPWSTGISVGPAAYQRFNSLPSLKQAKVALFWLTVGIYMLLVPSLFLGLVIYAMYKDCDPLSSKAISRPDQIVPYFVLDVTENIKGLPAIFVVGVCSAALSTMSTGLNTMAGTIYEDFIEPCLKKKLSDEKASSILKILAVIIGAVCVSLVFMVEKLGAIIQISNSFGGVTAGAILGIFTLGVLIPPANAKGALVGGIAGLCATSFMIVGSQLSLTKELIKYPMKTVSTMGCTGNVTRLIINETEIIFEEGVWPIHRISLFNLGLVGFAIVLIVGITVSYITGPTTLGLLNPDLVSPLVHCFLPKKDYKPVQLKDVSINGNNVKK</sequence>
<keyword evidence="7" id="KW-0915">Sodium</keyword>
<feature type="transmembrane region" description="Helical" evidence="12">
    <location>
        <begin position="218"/>
        <end position="239"/>
    </location>
</feature>
<keyword evidence="6 12" id="KW-1133">Transmembrane helix</keyword>
<dbReference type="InterPro" id="IPR038377">
    <property type="entry name" value="Na/Glc_symporter_sf"/>
</dbReference>
<keyword evidence="9 12" id="KW-0472">Membrane</keyword>
<organism evidence="13 14">
    <name type="scientific">Ranatra chinensis</name>
    <dbReference type="NCBI Taxonomy" id="642074"/>
    <lineage>
        <taxon>Eukaryota</taxon>
        <taxon>Metazoa</taxon>
        <taxon>Ecdysozoa</taxon>
        <taxon>Arthropoda</taxon>
        <taxon>Hexapoda</taxon>
        <taxon>Insecta</taxon>
        <taxon>Pterygota</taxon>
        <taxon>Neoptera</taxon>
        <taxon>Paraneoptera</taxon>
        <taxon>Hemiptera</taxon>
        <taxon>Heteroptera</taxon>
        <taxon>Panheteroptera</taxon>
        <taxon>Nepomorpha</taxon>
        <taxon>Nepidae</taxon>
        <taxon>Ranatrinae</taxon>
        <taxon>Ranatra</taxon>
    </lineage>
</organism>
<evidence type="ECO:0000256" key="1">
    <source>
        <dbReference type="ARBA" id="ARBA00004651"/>
    </source>
</evidence>
<evidence type="ECO:0000313" key="14">
    <source>
        <dbReference type="Proteomes" id="UP001558652"/>
    </source>
</evidence>
<feature type="transmembrane region" description="Helical" evidence="12">
    <location>
        <begin position="490"/>
        <end position="511"/>
    </location>
</feature>
<protein>
    <recommendedName>
        <fullName evidence="15">Sodium-coupled monocarboxylate transporter 1</fullName>
    </recommendedName>
</protein>
<feature type="transmembrane region" description="Helical" evidence="12">
    <location>
        <begin position="142"/>
        <end position="162"/>
    </location>
</feature>
<evidence type="ECO:0000256" key="2">
    <source>
        <dbReference type="ARBA" id="ARBA00006434"/>
    </source>
</evidence>
<evidence type="ECO:0000256" key="9">
    <source>
        <dbReference type="ARBA" id="ARBA00023136"/>
    </source>
</evidence>
<dbReference type="InterPro" id="IPR051163">
    <property type="entry name" value="Sodium:Solute_Symporter_SSF"/>
</dbReference>
<evidence type="ECO:0000256" key="3">
    <source>
        <dbReference type="ARBA" id="ARBA00022448"/>
    </source>
</evidence>
<feature type="transmembrane region" description="Helical" evidence="12">
    <location>
        <begin position="422"/>
        <end position="445"/>
    </location>
</feature>
<proteinExistence type="inferred from homology"/>
<keyword evidence="4" id="KW-1003">Cell membrane</keyword>
<feature type="transmembrane region" description="Helical" evidence="12">
    <location>
        <begin position="260"/>
        <end position="285"/>
    </location>
</feature>
<feature type="transmembrane region" description="Helical" evidence="12">
    <location>
        <begin position="174"/>
        <end position="198"/>
    </location>
</feature>
<comment type="subcellular location">
    <subcellularLocation>
        <location evidence="1">Cell membrane</location>
        <topology evidence="1">Multi-pass membrane protein</topology>
    </subcellularLocation>
</comment>
<dbReference type="PANTHER" id="PTHR42985">
    <property type="entry name" value="SODIUM-COUPLED MONOCARBOXYLATE TRANSPORTER"/>
    <property type="match status" value="1"/>
</dbReference>
<name>A0ABD0YFD6_9HEMI</name>
<keyword evidence="8" id="KW-0406">Ion transport</keyword>
<evidence type="ECO:0000256" key="7">
    <source>
        <dbReference type="ARBA" id="ARBA00023053"/>
    </source>
</evidence>
<evidence type="ECO:0000313" key="13">
    <source>
        <dbReference type="EMBL" id="KAL1129349.1"/>
    </source>
</evidence>
<feature type="transmembrane region" description="Helical" evidence="12">
    <location>
        <begin position="34"/>
        <end position="53"/>
    </location>
</feature>
<feature type="transmembrane region" description="Helical" evidence="12">
    <location>
        <begin position="365"/>
        <end position="384"/>
    </location>
</feature>
<keyword evidence="14" id="KW-1185">Reference proteome</keyword>
<dbReference type="GO" id="GO:0005886">
    <property type="term" value="C:plasma membrane"/>
    <property type="evidence" value="ECO:0007669"/>
    <property type="project" value="UniProtKB-SubCell"/>
</dbReference>
<evidence type="ECO:0000256" key="12">
    <source>
        <dbReference type="SAM" id="Phobius"/>
    </source>
</evidence>
<dbReference type="Pfam" id="PF00474">
    <property type="entry name" value="SSF"/>
    <property type="match status" value="1"/>
</dbReference>
<evidence type="ECO:0000256" key="8">
    <source>
        <dbReference type="ARBA" id="ARBA00023065"/>
    </source>
</evidence>
<gene>
    <name evidence="13" type="ORF">AAG570_013876</name>
</gene>
<keyword evidence="3" id="KW-0813">Transport</keyword>
<comment type="caution">
    <text evidence="13">The sequence shown here is derived from an EMBL/GenBank/DDBJ whole genome shotgun (WGS) entry which is preliminary data.</text>
</comment>
<dbReference type="PROSITE" id="PS50283">
    <property type="entry name" value="NA_SOLUT_SYMP_3"/>
    <property type="match status" value="1"/>
</dbReference>
<evidence type="ECO:0000256" key="6">
    <source>
        <dbReference type="ARBA" id="ARBA00022989"/>
    </source>
</evidence>
<feature type="transmembrane region" description="Helical" evidence="12">
    <location>
        <begin position="65"/>
        <end position="88"/>
    </location>
</feature>
<feature type="transmembrane region" description="Helical" evidence="12">
    <location>
        <begin position="109"/>
        <end position="130"/>
    </location>
</feature>
<dbReference type="GO" id="GO:0022857">
    <property type="term" value="F:transmembrane transporter activity"/>
    <property type="evidence" value="ECO:0007669"/>
    <property type="project" value="UniProtKB-ARBA"/>
</dbReference>
<evidence type="ECO:0000256" key="10">
    <source>
        <dbReference type="ARBA" id="ARBA00023201"/>
    </source>
</evidence>
<evidence type="ECO:0000256" key="4">
    <source>
        <dbReference type="ARBA" id="ARBA00022475"/>
    </source>
</evidence>
<accession>A0ABD0YFD6</accession>
<dbReference type="Gene3D" id="1.20.1730.10">
    <property type="entry name" value="Sodium/glucose cotransporter"/>
    <property type="match status" value="1"/>
</dbReference>
<dbReference type="CDD" id="cd11492">
    <property type="entry name" value="SLC5sbd_NIS-SMVT"/>
    <property type="match status" value="1"/>
</dbReference>
<dbReference type="PANTHER" id="PTHR42985:SF21">
    <property type="entry name" value="SODIUM-DEPENDENT MULTIVITAMIN TRANSPORTER-LIKE PROTEIN"/>
    <property type="match status" value="1"/>
</dbReference>
<dbReference type="EMBL" id="JBFDAA010000009">
    <property type="protein sequence ID" value="KAL1129349.1"/>
    <property type="molecule type" value="Genomic_DNA"/>
</dbReference>